<evidence type="ECO:0000256" key="7">
    <source>
        <dbReference type="ARBA" id="ARBA00023237"/>
    </source>
</evidence>
<evidence type="ECO:0000256" key="5">
    <source>
        <dbReference type="ARBA" id="ARBA00022692"/>
    </source>
</evidence>
<sequence>MKGFIKLILIFSITTIVNLHAIAQQNLKPIEKMTLDKAIKIALENSPYLKAVEHEKNAAKTYEKEAKSYRLPQVNLNEIVMRTNNPMETFALSLSQENFNLMDLMVNDPNHPSPLNDSITQLQIVQPLYMGGKITHGIKAGQKMAKAGEKKFERAKQEVIFNTKTAYLNVLLAKKYVELMDEVVKTVKTHVDMAQAYYDTGFIMEADLLQAKVFLGDVEQKKITAENNYKLAKAYFNNVIGVDQNKDFEFVNQFKFEDKEYNLDKLLTEAIENRPDYKELKLKVDAAKHNISIEKSEYKPKLFLIGELNYHDKQFLGTDGDSFKIMAVAKFNLFNGFKTKNRVLRAKEQYNSYSKYLKQMEEGIYLQVKQAYFNLNEAKKRYKVAELSEKQAKENLKLREERYKKGVEKTTDLLDADTQYIQAKTQKLHALFDYLKAEEKLKFMIGKIN</sequence>
<name>A0A7R6PNS1_9BACT</name>
<evidence type="ECO:0000256" key="1">
    <source>
        <dbReference type="ARBA" id="ARBA00004442"/>
    </source>
</evidence>
<dbReference type="GO" id="GO:0015288">
    <property type="term" value="F:porin activity"/>
    <property type="evidence" value="ECO:0007669"/>
    <property type="project" value="TreeGrafter"/>
</dbReference>
<dbReference type="GO" id="GO:0015562">
    <property type="term" value="F:efflux transmembrane transporter activity"/>
    <property type="evidence" value="ECO:0007669"/>
    <property type="project" value="InterPro"/>
</dbReference>
<feature type="chain" id="PRO_5032889253" evidence="8">
    <location>
        <begin position="22"/>
        <end position="449"/>
    </location>
</feature>
<feature type="signal peptide" evidence="8">
    <location>
        <begin position="1"/>
        <end position="21"/>
    </location>
</feature>
<dbReference type="Gene3D" id="1.20.1600.10">
    <property type="entry name" value="Outer membrane efflux proteins (OEP)"/>
    <property type="match status" value="1"/>
</dbReference>
<gene>
    <name evidence="9" type="ORF">TTHT_0942</name>
</gene>
<dbReference type="PANTHER" id="PTHR30026">
    <property type="entry name" value="OUTER MEMBRANE PROTEIN TOLC"/>
    <property type="match status" value="1"/>
</dbReference>
<keyword evidence="7" id="KW-0998">Cell outer membrane</keyword>
<comment type="subcellular location">
    <subcellularLocation>
        <location evidence="1">Cell outer membrane</location>
    </subcellularLocation>
</comment>
<keyword evidence="4" id="KW-1134">Transmembrane beta strand</keyword>
<reference evidence="9 10" key="1">
    <citation type="journal article" date="2012" name="Extremophiles">
        <title>Thermotomaculum hydrothermale gen. nov., sp. nov., a novel heterotrophic thermophile within the phylum Acidobacteria from a deep-sea hydrothermal vent chimney in the Southern Okinawa Trough.</title>
        <authorList>
            <person name="Izumi H."/>
            <person name="Nunoura T."/>
            <person name="Miyazaki M."/>
            <person name="Mino S."/>
            <person name="Toki T."/>
            <person name="Takai K."/>
            <person name="Sako Y."/>
            <person name="Sawabe T."/>
            <person name="Nakagawa S."/>
        </authorList>
    </citation>
    <scope>NUCLEOTIDE SEQUENCE [LARGE SCALE GENOMIC DNA]</scope>
    <source>
        <strain evidence="9 10">AC55</strain>
    </source>
</reference>
<dbReference type="InterPro" id="IPR051906">
    <property type="entry name" value="TolC-like"/>
</dbReference>
<comment type="similarity">
    <text evidence="2">Belongs to the outer membrane factor (OMF) (TC 1.B.17) family.</text>
</comment>
<evidence type="ECO:0000313" key="10">
    <source>
        <dbReference type="Proteomes" id="UP000595564"/>
    </source>
</evidence>
<dbReference type="SUPFAM" id="SSF56954">
    <property type="entry name" value="Outer membrane efflux proteins (OEP)"/>
    <property type="match status" value="1"/>
</dbReference>
<organism evidence="9 10">
    <name type="scientific">Thermotomaculum hydrothermale</name>
    <dbReference type="NCBI Taxonomy" id="981385"/>
    <lineage>
        <taxon>Bacteria</taxon>
        <taxon>Pseudomonadati</taxon>
        <taxon>Acidobacteriota</taxon>
        <taxon>Holophagae</taxon>
        <taxon>Thermotomaculales</taxon>
        <taxon>Thermotomaculaceae</taxon>
        <taxon>Thermotomaculum</taxon>
    </lineage>
</organism>
<dbReference type="AlphaFoldDB" id="A0A7R6PNS1"/>
<evidence type="ECO:0000313" key="9">
    <source>
        <dbReference type="EMBL" id="BBB32496.1"/>
    </source>
</evidence>
<keyword evidence="3" id="KW-0813">Transport</keyword>
<keyword evidence="5" id="KW-0812">Transmembrane</keyword>
<dbReference type="Pfam" id="PF02321">
    <property type="entry name" value="OEP"/>
    <property type="match status" value="2"/>
</dbReference>
<evidence type="ECO:0000256" key="4">
    <source>
        <dbReference type="ARBA" id="ARBA00022452"/>
    </source>
</evidence>
<accession>A0A7R6PNS1</accession>
<keyword evidence="8" id="KW-0732">Signal</keyword>
<evidence type="ECO:0000256" key="3">
    <source>
        <dbReference type="ARBA" id="ARBA00022448"/>
    </source>
</evidence>
<proteinExistence type="inferred from homology"/>
<dbReference type="RefSeq" id="WP_201328847.1">
    <property type="nucleotide sequence ID" value="NZ_AP017470.1"/>
</dbReference>
<dbReference type="KEGG" id="thyd:TTHT_0942"/>
<keyword evidence="10" id="KW-1185">Reference proteome</keyword>
<evidence type="ECO:0000256" key="8">
    <source>
        <dbReference type="SAM" id="SignalP"/>
    </source>
</evidence>
<dbReference type="Proteomes" id="UP000595564">
    <property type="component" value="Chromosome"/>
</dbReference>
<protein>
    <submittedName>
        <fullName evidence="9">RND family efflux pump outer membrane protein</fullName>
    </submittedName>
</protein>
<evidence type="ECO:0000256" key="2">
    <source>
        <dbReference type="ARBA" id="ARBA00007613"/>
    </source>
</evidence>
<dbReference type="InterPro" id="IPR003423">
    <property type="entry name" value="OMP_efflux"/>
</dbReference>
<keyword evidence="6" id="KW-0472">Membrane</keyword>
<dbReference type="EMBL" id="AP017470">
    <property type="protein sequence ID" value="BBB32496.1"/>
    <property type="molecule type" value="Genomic_DNA"/>
</dbReference>
<dbReference type="PANTHER" id="PTHR30026:SF20">
    <property type="entry name" value="OUTER MEMBRANE PROTEIN TOLC"/>
    <property type="match status" value="1"/>
</dbReference>
<dbReference type="GO" id="GO:1990281">
    <property type="term" value="C:efflux pump complex"/>
    <property type="evidence" value="ECO:0007669"/>
    <property type="project" value="TreeGrafter"/>
</dbReference>
<dbReference type="GO" id="GO:0009279">
    <property type="term" value="C:cell outer membrane"/>
    <property type="evidence" value="ECO:0007669"/>
    <property type="project" value="UniProtKB-SubCell"/>
</dbReference>
<evidence type="ECO:0000256" key="6">
    <source>
        <dbReference type="ARBA" id="ARBA00023136"/>
    </source>
</evidence>